<evidence type="ECO:0000313" key="1">
    <source>
        <dbReference type="EMBL" id="KKN36235.1"/>
    </source>
</evidence>
<proteinExistence type="predicted"/>
<reference evidence="1" key="1">
    <citation type="journal article" date="2015" name="Nature">
        <title>Complex archaea that bridge the gap between prokaryotes and eukaryotes.</title>
        <authorList>
            <person name="Spang A."/>
            <person name="Saw J.H."/>
            <person name="Jorgensen S.L."/>
            <person name="Zaremba-Niedzwiedzka K."/>
            <person name="Martijn J."/>
            <person name="Lind A.E."/>
            <person name="van Eijk R."/>
            <person name="Schleper C."/>
            <person name="Guy L."/>
            <person name="Ettema T.J."/>
        </authorList>
    </citation>
    <scope>NUCLEOTIDE SEQUENCE</scope>
</reference>
<dbReference type="AlphaFoldDB" id="A0A0F9PX59"/>
<dbReference type="EMBL" id="LAZR01001979">
    <property type="protein sequence ID" value="KKN36235.1"/>
    <property type="molecule type" value="Genomic_DNA"/>
</dbReference>
<accession>A0A0F9PX59</accession>
<organism evidence="1">
    <name type="scientific">marine sediment metagenome</name>
    <dbReference type="NCBI Taxonomy" id="412755"/>
    <lineage>
        <taxon>unclassified sequences</taxon>
        <taxon>metagenomes</taxon>
        <taxon>ecological metagenomes</taxon>
    </lineage>
</organism>
<sequence>MKRYLMTILISLLLSGTALAAGSSNTYSIAWDIYNNDRMAVITWNWVADDADGSVPDSSLSTIHATLLKFYFADMAETTPGGVTAPTALYDVTLVDTGDEDVYGGKMIDRSATDVETVLPAIDGCLGGRPIYTGLTMKVGGNSVNSATGKVVVIFYK</sequence>
<name>A0A0F9PX59_9ZZZZ</name>
<comment type="caution">
    <text evidence="1">The sequence shown here is derived from an EMBL/GenBank/DDBJ whole genome shotgun (WGS) entry which is preliminary data.</text>
</comment>
<protein>
    <submittedName>
        <fullName evidence="1">Uncharacterized protein</fullName>
    </submittedName>
</protein>
<gene>
    <name evidence="1" type="ORF">LCGC14_0775650</name>
</gene>